<feature type="compositionally biased region" description="Low complexity" evidence="1">
    <location>
        <begin position="78"/>
        <end position="87"/>
    </location>
</feature>
<accession>A0ABR1QZN0</accession>
<dbReference type="EMBL" id="JAQQWI010000025">
    <property type="protein sequence ID" value="KAK7993088.1"/>
    <property type="molecule type" value="Genomic_DNA"/>
</dbReference>
<dbReference type="Proteomes" id="UP001396898">
    <property type="component" value="Unassembled WGS sequence"/>
</dbReference>
<evidence type="ECO:0000313" key="3">
    <source>
        <dbReference type="Proteomes" id="UP001396898"/>
    </source>
</evidence>
<proteinExistence type="predicted"/>
<feature type="region of interest" description="Disordered" evidence="1">
    <location>
        <begin position="71"/>
        <end position="94"/>
    </location>
</feature>
<evidence type="ECO:0000313" key="2">
    <source>
        <dbReference type="EMBL" id="KAK7993088.1"/>
    </source>
</evidence>
<keyword evidence="3" id="KW-1185">Reference proteome</keyword>
<comment type="caution">
    <text evidence="2">The sequence shown here is derived from an EMBL/GenBank/DDBJ whole genome shotgun (WGS) entry which is preliminary data.</text>
</comment>
<sequence>MERYHYILHDLNGRIHPHQTWGFDVYRTSFADDELWHRYLDYIRQAVNKSSGNDGEGQIAACATLHVKERHLSDSDSDNNNNSSSSSLEGLQPSQVRKCHMEWIASLKANDPDAYDMISQARRNFFLLVNDDVLDKFRATEESGFDSDEELRYIDDGVVIIVCEAEEEDERPYDDGPEGEMEWQYLDAYSITAMYESLCSSNEAYYEFFAFPPEEVWDHAI</sequence>
<gene>
    <name evidence="2" type="ORF">PG991_016267</name>
</gene>
<evidence type="ECO:0000256" key="1">
    <source>
        <dbReference type="SAM" id="MobiDB-lite"/>
    </source>
</evidence>
<organism evidence="2 3">
    <name type="scientific">Apiospora marii</name>
    <dbReference type="NCBI Taxonomy" id="335849"/>
    <lineage>
        <taxon>Eukaryota</taxon>
        <taxon>Fungi</taxon>
        <taxon>Dikarya</taxon>
        <taxon>Ascomycota</taxon>
        <taxon>Pezizomycotina</taxon>
        <taxon>Sordariomycetes</taxon>
        <taxon>Xylariomycetidae</taxon>
        <taxon>Amphisphaeriales</taxon>
        <taxon>Apiosporaceae</taxon>
        <taxon>Apiospora</taxon>
    </lineage>
</organism>
<reference evidence="2 3" key="1">
    <citation type="submission" date="2023-01" db="EMBL/GenBank/DDBJ databases">
        <title>Analysis of 21 Apiospora genomes using comparative genomics revels a genus with tremendous synthesis potential of carbohydrate active enzymes and secondary metabolites.</title>
        <authorList>
            <person name="Sorensen T."/>
        </authorList>
    </citation>
    <scope>NUCLEOTIDE SEQUENCE [LARGE SCALE GENOMIC DNA]</scope>
    <source>
        <strain evidence="2 3">CBS 20057</strain>
    </source>
</reference>
<protein>
    <submittedName>
        <fullName evidence="2">Uncharacterized protein</fullName>
    </submittedName>
</protein>
<name>A0ABR1QZN0_9PEZI</name>